<evidence type="ECO:0000256" key="1">
    <source>
        <dbReference type="SAM" id="Phobius"/>
    </source>
</evidence>
<dbReference type="RefSeq" id="WP_149403215.1">
    <property type="nucleotide sequence ID" value="NZ_BIXY01000067.1"/>
</dbReference>
<evidence type="ECO:0000313" key="3">
    <source>
        <dbReference type="Proteomes" id="UP000322530"/>
    </source>
</evidence>
<organism evidence="2 3">
    <name type="scientific">Dictyobacter arantiisoli</name>
    <dbReference type="NCBI Taxonomy" id="2014874"/>
    <lineage>
        <taxon>Bacteria</taxon>
        <taxon>Bacillati</taxon>
        <taxon>Chloroflexota</taxon>
        <taxon>Ktedonobacteria</taxon>
        <taxon>Ktedonobacterales</taxon>
        <taxon>Dictyobacteraceae</taxon>
        <taxon>Dictyobacter</taxon>
    </lineage>
</organism>
<dbReference type="OrthoDB" id="149387at2"/>
<feature type="transmembrane region" description="Helical" evidence="1">
    <location>
        <begin position="28"/>
        <end position="49"/>
    </location>
</feature>
<dbReference type="Proteomes" id="UP000322530">
    <property type="component" value="Unassembled WGS sequence"/>
</dbReference>
<name>A0A5A5TGF5_9CHLR</name>
<keyword evidence="1" id="KW-1133">Transmembrane helix</keyword>
<protein>
    <submittedName>
        <fullName evidence="2">Uncharacterized protein</fullName>
    </submittedName>
</protein>
<sequence>MQRLKRSRVSHVRLSSHHTRGSRRFSPFVYLGSLCSLILLVGAGIYLFIQPTLGSHAQGNKAKAVNGACTLIVPPNPLTAQGLATPYRLVATDRGQGACRESNIKQQAFVQGAIFDPQTNQISIYNPLVIDKGDQPAIAPVVPNLPQNAIVGLWFGFNGTDLTLAGSYQNLQVSNCVNGLRGSDFGQVAFCNATAFYKAANQAIQAGKLVVPALGTGNDGMTCPSVRDFSLIDQDQSDNVNSDYLLDRQTGRLAQHTAANTALLPQATVVTNGSDNRLLAVALDNALGCKPWTAPDLADAGHSVTAQPLDELQAAAHQAAPMALVPNNDPMVVVNGKADLSKLNLYRASVNQAQVASRADASTATYCQNLLNTAPQRIFADRAYTQLQPSADVMLANNLFTFLAQRFNTSWGANGLNCQHILGIKSPIKLSTDGAITVDASLRTASHTQGN</sequence>
<reference evidence="2 3" key="1">
    <citation type="submission" date="2019-01" db="EMBL/GenBank/DDBJ databases">
        <title>Draft genome sequence of Dictyobacter sp. Uno17.</title>
        <authorList>
            <person name="Wang C.M."/>
            <person name="Zheng Y."/>
            <person name="Sakai Y."/>
            <person name="Abe K."/>
            <person name="Yokota A."/>
            <person name="Yabe S."/>
        </authorList>
    </citation>
    <scope>NUCLEOTIDE SEQUENCE [LARGE SCALE GENOMIC DNA]</scope>
    <source>
        <strain evidence="2 3">Uno17</strain>
    </source>
</reference>
<dbReference type="AlphaFoldDB" id="A0A5A5TGF5"/>
<keyword evidence="3" id="KW-1185">Reference proteome</keyword>
<proteinExistence type="predicted"/>
<keyword evidence="1" id="KW-0472">Membrane</keyword>
<comment type="caution">
    <text evidence="2">The sequence shown here is derived from an EMBL/GenBank/DDBJ whole genome shotgun (WGS) entry which is preliminary data.</text>
</comment>
<accession>A0A5A5TGF5</accession>
<dbReference type="EMBL" id="BIXY01000067">
    <property type="protein sequence ID" value="GCF10325.1"/>
    <property type="molecule type" value="Genomic_DNA"/>
</dbReference>
<keyword evidence="1" id="KW-0812">Transmembrane</keyword>
<gene>
    <name evidence="2" type="ORF">KDI_38890</name>
</gene>
<evidence type="ECO:0000313" key="2">
    <source>
        <dbReference type="EMBL" id="GCF10325.1"/>
    </source>
</evidence>